<evidence type="ECO:0000313" key="6">
    <source>
        <dbReference type="EMBL" id="WGH92732.1"/>
    </source>
</evidence>
<evidence type="ECO:0000256" key="1">
    <source>
        <dbReference type="ARBA" id="ARBA00001974"/>
    </source>
</evidence>
<dbReference type="InterPro" id="IPR016169">
    <property type="entry name" value="FAD-bd_PCMH_sub2"/>
</dbReference>
<name>A0AAJ6AIP8_9MICC</name>
<dbReference type="InterPro" id="IPR051914">
    <property type="entry name" value="FAD-linked_OxidoTrans_Type4"/>
</dbReference>
<evidence type="ECO:0000256" key="4">
    <source>
        <dbReference type="ARBA" id="ARBA00023002"/>
    </source>
</evidence>
<accession>A0AAJ6AIP8</accession>
<dbReference type="PANTHER" id="PTHR42934">
    <property type="entry name" value="GLYCOLATE OXIDASE SUBUNIT GLCD"/>
    <property type="match status" value="1"/>
</dbReference>
<dbReference type="GO" id="GO:0071949">
    <property type="term" value="F:FAD binding"/>
    <property type="evidence" value="ECO:0007669"/>
    <property type="project" value="InterPro"/>
</dbReference>
<gene>
    <name evidence="6" type="ORF">QDX21_10560</name>
</gene>
<dbReference type="Gene3D" id="3.30.70.2740">
    <property type="match status" value="1"/>
</dbReference>
<dbReference type="Gene3D" id="1.10.45.10">
    <property type="entry name" value="Vanillyl-alcohol Oxidase, Chain A, domain 4"/>
    <property type="match status" value="1"/>
</dbReference>
<keyword evidence="4" id="KW-0560">Oxidoreductase</keyword>
<dbReference type="Pfam" id="PF01565">
    <property type="entry name" value="FAD_binding_4"/>
    <property type="match status" value="1"/>
</dbReference>
<keyword evidence="3" id="KW-0274">FAD</keyword>
<dbReference type="PROSITE" id="PS51387">
    <property type="entry name" value="FAD_PCMH"/>
    <property type="match status" value="1"/>
</dbReference>
<dbReference type="InterPro" id="IPR016171">
    <property type="entry name" value="Vanillyl_alc_oxidase_C-sub2"/>
</dbReference>
<dbReference type="InterPro" id="IPR016166">
    <property type="entry name" value="FAD-bd_PCMH"/>
</dbReference>
<dbReference type="Pfam" id="PF02913">
    <property type="entry name" value="FAD-oxidase_C"/>
    <property type="match status" value="1"/>
</dbReference>
<dbReference type="InterPro" id="IPR006094">
    <property type="entry name" value="Oxid_FAD_bind_N"/>
</dbReference>
<dbReference type="GO" id="GO:0016491">
    <property type="term" value="F:oxidoreductase activity"/>
    <property type="evidence" value="ECO:0007669"/>
    <property type="project" value="UniProtKB-KW"/>
</dbReference>
<dbReference type="EMBL" id="CP122566">
    <property type="protein sequence ID" value="WGH92732.1"/>
    <property type="molecule type" value="Genomic_DNA"/>
</dbReference>
<sequence>MSTTENFSTVLAELRDQLPADAVVDDPRALSVYQYDRSGHLSDTVPSAAVFPRTVEEVQHIARVCFHHRIPMVPRGAGTGLAGSAIGSTGEIMVCTDRMNQILQLQPENRLVTVQPGILNGELNTYLATQGFWWPPDPASKDISTVGGNISMNAGGLLCAKYGVTREAVLSLQVVLADGSLITVGHHTVKGVTGYDLCALLIGSEGTLGIIVEATLKIRPLTPGRSVTLGASFPTVTDAAEAASAVTRHGHTPAMMELLDDLTVALVTEHTGENFGSGNSFLLIQTDGPAAATEAEEIGAILTDHQAELTITDDPEESQRLVGIRRSVFPSLEAKGQLLVEDIAVPRSTMAEAFARIRDLEQASGIKIPTACHAGDGNLHPVFVVEGQDHGQNREVPEAIWDVAGQVFTMALELGGTLTGEHGVGVLKSRWLPDELGDVQYRLQQNIKAAFDPHNLMNPGKVFRPAPTA</sequence>
<dbReference type="PANTHER" id="PTHR42934:SF2">
    <property type="entry name" value="GLYCOLATE OXIDASE SUBUNIT GLCD"/>
    <property type="match status" value="1"/>
</dbReference>
<organism evidence="6 7">
    <name type="scientific">Auritidibacter ignavus</name>
    <dbReference type="NCBI Taxonomy" id="678932"/>
    <lineage>
        <taxon>Bacteria</taxon>
        <taxon>Bacillati</taxon>
        <taxon>Actinomycetota</taxon>
        <taxon>Actinomycetes</taxon>
        <taxon>Micrococcales</taxon>
        <taxon>Micrococcaceae</taxon>
        <taxon>Auritidibacter</taxon>
    </lineage>
</organism>
<dbReference type="InterPro" id="IPR036318">
    <property type="entry name" value="FAD-bd_PCMH-like_sf"/>
</dbReference>
<feature type="domain" description="FAD-binding PCMH-type" evidence="5">
    <location>
        <begin position="42"/>
        <end position="221"/>
    </location>
</feature>
<dbReference type="Gene3D" id="3.30.465.10">
    <property type="match status" value="1"/>
</dbReference>
<keyword evidence="7" id="KW-1185">Reference proteome</keyword>
<proteinExistence type="predicted"/>
<evidence type="ECO:0000259" key="5">
    <source>
        <dbReference type="PROSITE" id="PS51387"/>
    </source>
</evidence>
<evidence type="ECO:0000313" key="7">
    <source>
        <dbReference type="Proteomes" id="UP001224674"/>
    </source>
</evidence>
<dbReference type="FunFam" id="1.10.45.10:FF:000001">
    <property type="entry name" value="D-lactate dehydrogenase mitochondrial"/>
    <property type="match status" value="1"/>
</dbReference>
<keyword evidence="2" id="KW-0285">Flavoprotein</keyword>
<protein>
    <submittedName>
        <fullName evidence="6">FAD-linked oxidase C-terminal domain-containing protein</fullName>
    </submittedName>
</protein>
<reference evidence="6 7" key="1">
    <citation type="submission" date="2023-03" db="EMBL/GenBank/DDBJ databases">
        <title>Complete genome sequences of several Auritidibacter ignavus strains isolated from ear infections.</title>
        <authorList>
            <person name="Baehr T."/>
            <person name="Baumhoegger A.M."/>
        </authorList>
    </citation>
    <scope>NUCLEOTIDE SEQUENCE [LARGE SCALE GENOMIC DNA]</scope>
    <source>
        <strain evidence="6 7">BABAE-6</strain>
    </source>
</reference>
<dbReference type="InterPro" id="IPR004113">
    <property type="entry name" value="FAD-bd_oxidored_4_C"/>
</dbReference>
<dbReference type="InterPro" id="IPR016164">
    <property type="entry name" value="FAD-linked_Oxase-like_C"/>
</dbReference>
<comment type="cofactor">
    <cofactor evidence="1">
        <name>FAD</name>
        <dbReference type="ChEBI" id="CHEBI:57692"/>
    </cofactor>
</comment>
<evidence type="ECO:0000256" key="3">
    <source>
        <dbReference type="ARBA" id="ARBA00022827"/>
    </source>
</evidence>
<dbReference type="SUPFAM" id="SSF55103">
    <property type="entry name" value="FAD-linked oxidases, C-terminal domain"/>
    <property type="match status" value="1"/>
</dbReference>
<dbReference type="SUPFAM" id="SSF56176">
    <property type="entry name" value="FAD-binding/transporter-associated domain-like"/>
    <property type="match status" value="1"/>
</dbReference>
<dbReference type="Proteomes" id="UP001224674">
    <property type="component" value="Chromosome"/>
</dbReference>
<evidence type="ECO:0000256" key="2">
    <source>
        <dbReference type="ARBA" id="ARBA00022630"/>
    </source>
</evidence>
<dbReference type="AlphaFoldDB" id="A0AAJ6AIP8"/>
<dbReference type="RefSeq" id="WP_279674691.1">
    <property type="nucleotide sequence ID" value="NZ_CP122566.1"/>
</dbReference>